<sequence>MRFIAAITLLASFFFSFTAQAADQSIIVLDASGSMWGQIGGKAKIDIARETLGTVLKSVPLDSAVGLMVYGHRDKGSCADIELAISPATGTADKIRAFVKGIVPKGKTPLSEAVKEAAEALKYTEEKATVILVTDGLETCEADPCALGTELKKNGVDFTAHVVGFGLTKEEGRQVACLAENTGGKYFQASDAKQLTEALKQAVVVKPQPAPPPPAPAPPPKPAPPEPKVAMNVEPDAVLSEGGKSLGENSDVQWKMFAVDANDNPATDALDTTYKAHYAIHLDPGKYIGEATLHGVIVRRIPFEVTDKAVAKPLVNFDAAQLTLVPRRMPGGDPDSNAVLELQFGDYQVTEYGQKTTYITAGEAKIKATLGASSVEEVLTVKAGDILTKDIIIASGIVTTKAVYAEGGPDVDSRDIYFEIVPKTKAIDGSRKTIAYNYGTDVKLDTPAGEFVLVATLGKAIGETPFAIGAGEAKPVIVNINGGVVAITAAGADRIVVLSAKKDIQGKQKEITSTYGPEWQDTIPPGDYIVRATFAGDVAPKEKPVSVKAGERSEISLD</sequence>
<evidence type="ECO:0000313" key="4">
    <source>
        <dbReference type="EMBL" id="TWF57184.1"/>
    </source>
</evidence>
<keyword evidence="5" id="KW-1185">Reference proteome</keyword>
<dbReference type="EMBL" id="VIWP01000002">
    <property type="protein sequence ID" value="TWF57184.1"/>
    <property type="molecule type" value="Genomic_DNA"/>
</dbReference>
<evidence type="ECO:0000259" key="3">
    <source>
        <dbReference type="PROSITE" id="PS50234"/>
    </source>
</evidence>
<reference evidence="4 5" key="1">
    <citation type="submission" date="2019-06" db="EMBL/GenBank/DDBJ databases">
        <title>Sorghum-associated microbial communities from plants grown in Nebraska, USA.</title>
        <authorList>
            <person name="Schachtman D."/>
        </authorList>
    </citation>
    <scope>NUCLEOTIDE SEQUENCE [LARGE SCALE GENOMIC DNA]</scope>
    <source>
        <strain evidence="4 5">1225</strain>
    </source>
</reference>
<dbReference type="InterPro" id="IPR036465">
    <property type="entry name" value="vWFA_dom_sf"/>
</dbReference>
<dbReference type="InterPro" id="IPR002035">
    <property type="entry name" value="VWF_A"/>
</dbReference>
<dbReference type="Proteomes" id="UP000320653">
    <property type="component" value="Unassembled WGS sequence"/>
</dbReference>
<dbReference type="Gene3D" id="3.40.50.410">
    <property type="entry name" value="von Willebrand factor, type A domain"/>
    <property type="match status" value="1"/>
</dbReference>
<dbReference type="AlphaFoldDB" id="A0A561R3J7"/>
<dbReference type="RefSeq" id="WP_186458203.1">
    <property type="nucleotide sequence ID" value="NZ_VIWP01000002.1"/>
</dbReference>
<dbReference type="PROSITE" id="PS50234">
    <property type="entry name" value="VWFA"/>
    <property type="match status" value="1"/>
</dbReference>
<gene>
    <name evidence="4" type="ORF">FHW37_102826</name>
</gene>
<name>A0A561R3J7_9HYPH</name>
<organism evidence="4 5">
    <name type="scientific">Neorhizobium alkalisoli</name>
    <dbReference type="NCBI Taxonomy" id="528178"/>
    <lineage>
        <taxon>Bacteria</taxon>
        <taxon>Pseudomonadati</taxon>
        <taxon>Pseudomonadota</taxon>
        <taxon>Alphaproteobacteria</taxon>
        <taxon>Hyphomicrobiales</taxon>
        <taxon>Rhizobiaceae</taxon>
        <taxon>Rhizobium/Agrobacterium group</taxon>
        <taxon>Neorhizobium</taxon>
    </lineage>
</organism>
<dbReference type="Pfam" id="PF13519">
    <property type="entry name" value="VWA_2"/>
    <property type="match status" value="1"/>
</dbReference>
<feature type="signal peptide" evidence="2">
    <location>
        <begin position="1"/>
        <end position="21"/>
    </location>
</feature>
<evidence type="ECO:0000256" key="2">
    <source>
        <dbReference type="SAM" id="SignalP"/>
    </source>
</evidence>
<proteinExistence type="predicted"/>
<comment type="caution">
    <text evidence="4">The sequence shown here is derived from an EMBL/GenBank/DDBJ whole genome shotgun (WGS) entry which is preliminary data.</text>
</comment>
<keyword evidence="2" id="KW-0732">Signal</keyword>
<dbReference type="SUPFAM" id="SSF53300">
    <property type="entry name" value="vWA-like"/>
    <property type="match status" value="1"/>
</dbReference>
<protein>
    <submittedName>
        <fullName evidence="4">Ca-activated chloride channel family protein</fullName>
    </submittedName>
</protein>
<feature type="domain" description="VWFA" evidence="3">
    <location>
        <begin position="24"/>
        <end position="203"/>
    </location>
</feature>
<accession>A0A561R3J7</accession>
<feature type="compositionally biased region" description="Pro residues" evidence="1">
    <location>
        <begin position="208"/>
        <end position="227"/>
    </location>
</feature>
<evidence type="ECO:0000313" key="5">
    <source>
        <dbReference type="Proteomes" id="UP000320653"/>
    </source>
</evidence>
<dbReference type="SMART" id="SM00327">
    <property type="entry name" value="VWA"/>
    <property type="match status" value="1"/>
</dbReference>
<feature type="chain" id="PRO_5022241127" evidence="2">
    <location>
        <begin position="22"/>
        <end position="558"/>
    </location>
</feature>
<evidence type="ECO:0000256" key="1">
    <source>
        <dbReference type="SAM" id="MobiDB-lite"/>
    </source>
</evidence>
<feature type="region of interest" description="Disordered" evidence="1">
    <location>
        <begin position="206"/>
        <end position="230"/>
    </location>
</feature>